<dbReference type="EMBL" id="VCKZ01000064">
    <property type="protein sequence ID" value="TMR40226.1"/>
    <property type="molecule type" value="Genomic_DNA"/>
</dbReference>
<dbReference type="Proteomes" id="UP000305238">
    <property type="component" value="Unassembled WGS sequence"/>
</dbReference>
<dbReference type="CDD" id="cd07989">
    <property type="entry name" value="LPLAT_AGPAT-like"/>
    <property type="match status" value="1"/>
</dbReference>
<evidence type="ECO:0000256" key="2">
    <source>
        <dbReference type="ARBA" id="ARBA00023315"/>
    </source>
</evidence>
<organism evidence="5 6">
    <name type="scientific">Actinomadura geliboluensis</name>
    <dbReference type="NCBI Taxonomy" id="882440"/>
    <lineage>
        <taxon>Bacteria</taxon>
        <taxon>Bacillati</taxon>
        <taxon>Actinomycetota</taxon>
        <taxon>Actinomycetes</taxon>
        <taxon>Streptosporangiales</taxon>
        <taxon>Thermomonosporaceae</taxon>
        <taxon>Actinomadura</taxon>
    </lineage>
</organism>
<dbReference type="GO" id="GO:0005886">
    <property type="term" value="C:plasma membrane"/>
    <property type="evidence" value="ECO:0007669"/>
    <property type="project" value="TreeGrafter"/>
</dbReference>
<sequence>MSHGYSPRWRKLTIVILRPLLFGLLKRDWRGRGNVPGKGGVIIAANHISESDPLALAHFVYESGRYPVYLAKSTLFDVKFIGSVLRGTGQIPVYRDRADASLALKDAERALLDGECLMFYPEGSCTRDPELWPMTGQTGVARMALTTGAKVVPVASWGAHELMPYKKGEQKGLAGSLKKGFHPLPRKTMKVIAGPPVDLSAYEGLPLSKETLRAATDDIMAAIAGLLGELRGEEPPKERYDHHLVLEERRRAARAAQAAVPAPAEPAEPGQAEPGPGGRTPAARGTADRKADGS</sequence>
<dbReference type="SUPFAM" id="SSF69593">
    <property type="entry name" value="Glycerol-3-phosphate (1)-acyltransferase"/>
    <property type="match status" value="1"/>
</dbReference>
<proteinExistence type="predicted"/>
<accession>A0A5S4H569</accession>
<dbReference type="PANTHER" id="PTHR10434:SF55">
    <property type="entry name" value="POSSIBLE ACYLTRANSFERASE"/>
    <property type="match status" value="1"/>
</dbReference>
<dbReference type="PANTHER" id="PTHR10434">
    <property type="entry name" value="1-ACYL-SN-GLYCEROL-3-PHOSPHATE ACYLTRANSFERASE"/>
    <property type="match status" value="1"/>
</dbReference>
<dbReference type="OrthoDB" id="9806008at2"/>
<dbReference type="RefSeq" id="WP_138636382.1">
    <property type="nucleotide sequence ID" value="NZ_JASWDG010000111.1"/>
</dbReference>
<feature type="region of interest" description="Disordered" evidence="3">
    <location>
        <begin position="251"/>
        <end position="294"/>
    </location>
</feature>
<dbReference type="GO" id="GO:0003841">
    <property type="term" value="F:1-acylglycerol-3-phosphate O-acyltransferase activity"/>
    <property type="evidence" value="ECO:0007669"/>
    <property type="project" value="TreeGrafter"/>
</dbReference>
<dbReference type="SMART" id="SM00563">
    <property type="entry name" value="PlsC"/>
    <property type="match status" value="1"/>
</dbReference>
<dbReference type="InterPro" id="IPR002123">
    <property type="entry name" value="Plipid/glycerol_acylTrfase"/>
</dbReference>
<evidence type="ECO:0000313" key="5">
    <source>
        <dbReference type="EMBL" id="TMR40226.1"/>
    </source>
</evidence>
<keyword evidence="6" id="KW-1185">Reference proteome</keyword>
<dbReference type="Pfam" id="PF01553">
    <property type="entry name" value="Acyltransferase"/>
    <property type="match status" value="1"/>
</dbReference>
<evidence type="ECO:0000259" key="4">
    <source>
        <dbReference type="SMART" id="SM00563"/>
    </source>
</evidence>
<feature type="domain" description="Phospholipid/glycerol acyltransferase" evidence="4">
    <location>
        <begin position="41"/>
        <end position="159"/>
    </location>
</feature>
<dbReference type="GO" id="GO:0006654">
    <property type="term" value="P:phosphatidic acid biosynthetic process"/>
    <property type="evidence" value="ECO:0007669"/>
    <property type="project" value="TreeGrafter"/>
</dbReference>
<keyword evidence="2 5" id="KW-0012">Acyltransferase</keyword>
<keyword evidence="1 5" id="KW-0808">Transferase</keyword>
<dbReference type="AlphaFoldDB" id="A0A5S4H569"/>
<feature type="compositionally biased region" description="Low complexity" evidence="3">
    <location>
        <begin position="254"/>
        <end position="285"/>
    </location>
</feature>
<name>A0A5S4H569_9ACTN</name>
<reference evidence="5 6" key="1">
    <citation type="submission" date="2019-05" db="EMBL/GenBank/DDBJ databases">
        <title>Draft genome sequence of Actinomadura geliboluensis A8036.</title>
        <authorList>
            <person name="Saricaoglu S."/>
            <person name="Isik K."/>
        </authorList>
    </citation>
    <scope>NUCLEOTIDE SEQUENCE [LARGE SCALE GENOMIC DNA]</scope>
    <source>
        <strain evidence="5 6">A8036</strain>
    </source>
</reference>
<evidence type="ECO:0000256" key="3">
    <source>
        <dbReference type="SAM" id="MobiDB-lite"/>
    </source>
</evidence>
<evidence type="ECO:0000256" key="1">
    <source>
        <dbReference type="ARBA" id="ARBA00022679"/>
    </source>
</evidence>
<gene>
    <name evidence="5" type="ORF">ETD96_11940</name>
</gene>
<evidence type="ECO:0000313" key="6">
    <source>
        <dbReference type="Proteomes" id="UP000305238"/>
    </source>
</evidence>
<protein>
    <submittedName>
        <fullName evidence="5">1-acyl-sn-glycerol-3-phosphate acyltransferase</fullName>
    </submittedName>
</protein>
<comment type="caution">
    <text evidence="5">The sequence shown here is derived from an EMBL/GenBank/DDBJ whole genome shotgun (WGS) entry which is preliminary data.</text>
</comment>